<dbReference type="NCBIfam" id="TIGR00066">
    <property type="entry name" value="g_glut_trans"/>
    <property type="match status" value="1"/>
</dbReference>
<comment type="pathway">
    <text evidence="11">Sulfur metabolism; glutathione metabolism.</text>
</comment>
<evidence type="ECO:0000313" key="14">
    <source>
        <dbReference type="EMBL" id="SDU90497.1"/>
    </source>
</evidence>
<evidence type="ECO:0000256" key="2">
    <source>
        <dbReference type="ARBA" id="ARBA00001089"/>
    </source>
</evidence>
<dbReference type="UniPathway" id="UPA00204"/>
<dbReference type="EMBL" id="LT629800">
    <property type="protein sequence ID" value="SDU90497.1"/>
    <property type="molecule type" value="Genomic_DNA"/>
</dbReference>
<dbReference type="GO" id="GO:0036374">
    <property type="term" value="F:glutathione hydrolase activity"/>
    <property type="evidence" value="ECO:0007669"/>
    <property type="project" value="UniProtKB-UniRule"/>
</dbReference>
<evidence type="ECO:0000256" key="4">
    <source>
        <dbReference type="ARBA" id="ARBA00022679"/>
    </source>
</evidence>
<feature type="binding site" evidence="10">
    <location>
        <begin position="446"/>
        <end position="447"/>
    </location>
    <ligand>
        <name>L-glutamate</name>
        <dbReference type="ChEBI" id="CHEBI:29985"/>
    </ligand>
</feature>
<evidence type="ECO:0000256" key="1">
    <source>
        <dbReference type="ARBA" id="ARBA00001049"/>
    </source>
</evidence>
<name>A0A5B2UWP6_9PSED</name>
<keyword evidence="6 11" id="KW-0865">Zymogen</keyword>
<dbReference type="PROSITE" id="PS00462">
    <property type="entry name" value="G_GLU_TRANSPEPTIDASE"/>
    <property type="match status" value="1"/>
</dbReference>
<evidence type="ECO:0000256" key="3">
    <source>
        <dbReference type="ARBA" id="ARBA00009381"/>
    </source>
</evidence>
<keyword evidence="4 11" id="KW-0808">Transferase</keyword>
<feature type="binding site" evidence="10">
    <location>
        <position position="468"/>
    </location>
    <ligand>
        <name>L-glutamate</name>
        <dbReference type="ChEBI" id="CHEBI:29985"/>
    </ligand>
</feature>
<dbReference type="Gene3D" id="1.10.246.130">
    <property type="match status" value="1"/>
</dbReference>
<accession>A0A5B2UWP6</accession>
<dbReference type="GO" id="GO:0006751">
    <property type="term" value="P:glutathione catabolic process"/>
    <property type="evidence" value="ECO:0007669"/>
    <property type="project" value="UniProtKB-UniRule"/>
</dbReference>
<comment type="subunit">
    <text evidence="11">This enzyme consists of two polypeptide chains, which are synthesized in precursor form from a single polypeptide.</text>
</comment>
<dbReference type="Pfam" id="PF01019">
    <property type="entry name" value="G_glu_transpept"/>
    <property type="match status" value="1"/>
</dbReference>
<evidence type="ECO:0000256" key="7">
    <source>
        <dbReference type="ARBA" id="ARBA00023315"/>
    </source>
</evidence>
<keyword evidence="7 11" id="KW-0012">Acyltransferase</keyword>
<protein>
    <recommendedName>
        <fullName evidence="11">Glutathione hydrolase proenzyme</fullName>
        <ecNumber evidence="11">2.3.2.2</ecNumber>
        <ecNumber evidence="11">3.4.19.13</ecNumber>
    </recommendedName>
    <component>
        <recommendedName>
            <fullName evidence="11">Glutathione hydrolase large chain</fullName>
        </recommendedName>
    </component>
    <component>
        <recommendedName>
            <fullName evidence="11">Glutathione hydrolase small chain</fullName>
        </recommendedName>
    </component>
</protein>
<organism evidence="13 16">
    <name type="scientific">Pseudomonas brenneri</name>
    <dbReference type="NCBI Taxonomy" id="129817"/>
    <lineage>
        <taxon>Bacteria</taxon>
        <taxon>Pseudomonadati</taxon>
        <taxon>Pseudomonadota</taxon>
        <taxon>Gammaproteobacteria</taxon>
        <taxon>Pseudomonadales</taxon>
        <taxon>Pseudomonadaceae</taxon>
        <taxon>Pseudomonas</taxon>
    </lineage>
</organism>
<dbReference type="Gene3D" id="3.60.20.40">
    <property type="match status" value="1"/>
</dbReference>
<dbReference type="EC" id="3.4.19.13" evidence="11"/>
<dbReference type="AlphaFoldDB" id="A0A5B2UWP6"/>
<keyword evidence="15" id="KW-1185">Reference proteome</keyword>
<evidence type="ECO:0000256" key="8">
    <source>
        <dbReference type="ARBA" id="ARBA00047417"/>
    </source>
</evidence>
<reference evidence="14 15" key="1">
    <citation type="submission" date="2016-10" db="EMBL/GenBank/DDBJ databases">
        <authorList>
            <person name="Varghese N."/>
            <person name="Submissions S."/>
        </authorList>
    </citation>
    <scope>NUCLEOTIDE SEQUENCE [LARGE SCALE GENOMIC DNA]</scope>
    <source>
        <strain evidence="14 15">BS2771</strain>
    </source>
</reference>
<comment type="catalytic activity">
    <reaction evidence="2 11">
        <text>glutathione + H2O = L-cysteinylglycine + L-glutamate</text>
        <dbReference type="Rhea" id="RHEA:28807"/>
        <dbReference type="ChEBI" id="CHEBI:15377"/>
        <dbReference type="ChEBI" id="CHEBI:29985"/>
        <dbReference type="ChEBI" id="CHEBI:57925"/>
        <dbReference type="ChEBI" id="CHEBI:61694"/>
        <dbReference type="EC" id="3.4.19.13"/>
    </reaction>
</comment>
<keyword evidence="5 11" id="KW-0378">Hydrolase</keyword>
<dbReference type="InterPro" id="IPR055262">
    <property type="entry name" value="GGT_CS"/>
</dbReference>
<dbReference type="SUPFAM" id="SSF56235">
    <property type="entry name" value="N-terminal nucleophile aminohydrolases (Ntn hydrolases)"/>
    <property type="match status" value="1"/>
</dbReference>
<dbReference type="GO" id="GO:0006750">
    <property type="term" value="P:glutathione biosynthetic process"/>
    <property type="evidence" value="ECO:0007669"/>
    <property type="project" value="UniProtKB-KW"/>
</dbReference>
<dbReference type="InterPro" id="IPR029055">
    <property type="entry name" value="Ntn_hydrolases_N"/>
</dbReference>
<dbReference type="PANTHER" id="PTHR43199">
    <property type="entry name" value="GLUTATHIONE HYDROLASE"/>
    <property type="match status" value="1"/>
</dbReference>
<comment type="PTM">
    <text evidence="11">Cleaved by autocatalysis into a large and a small subunit.</text>
</comment>
<feature type="binding site" evidence="10">
    <location>
        <position position="100"/>
    </location>
    <ligand>
        <name>L-glutamate</name>
        <dbReference type="ChEBI" id="CHEBI:29985"/>
    </ligand>
</feature>
<dbReference type="EMBL" id="VUOL01000003">
    <property type="protein sequence ID" value="KAA2231573.1"/>
    <property type="molecule type" value="Genomic_DNA"/>
</dbReference>
<evidence type="ECO:0000256" key="5">
    <source>
        <dbReference type="ARBA" id="ARBA00022801"/>
    </source>
</evidence>
<evidence type="ECO:0000256" key="12">
    <source>
        <dbReference type="SAM" id="SignalP"/>
    </source>
</evidence>
<keyword evidence="11" id="KW-0317">Glutathione biosynthesis</keyword>
<evidence type="ECO:0000313" key="16">
    <source>
        <dbReference type="Proteomes" id="UP000325296"/>
    </source>
</evidence>
<evidence type="ECO:0000313" key="13">
    <source>
        <dbReference type="EMBL" id="KAA2231573.1"/>
    </source>
</evidence>
<dbReference type="InterPro" id="IPR000101">
    <property type="entry name" value="GGT_peptidase"/>
</dbReference>
<reference evidence="13 16" key="2">
    <citation type="submission" date="2019-09" db="EMBL/GenBank/DDBJ databases">
        <title>Draft genome sequence of Pseudomonas brenneri CCUG 51514(T).</title>
        <authorList>
            <person name="Tunovic T."/>
            <person name="Pineiro-Iglesias B."/>
            <person name="Unosson C."/>
            <person name="Inganas E."/>
            <person name="Ohlen M."/>
            <person name="Cardew S."/>
            <person name="Jensie-Markopoulos S."/>
            <person name="Salva-Serra F."/>
            <person name="Jaen-Luchoro D."/>
            <person name="Svensson-Stadler L."/>
            <person name="Chun J."/>
            <person name="Moore E."/>
        </authorList>
    </citation>
    <scope>NUCLEOTIDE SEQUENCE [LARGE SCALE GENOMIC DNA]</scope>
    <source>
        <strain evidence="13 16">CCUG 51514</strain>
    </source>
</reference>
<dbReference type="InterPro" id="IPR043137">
    <property type="entry name" value="GGT_ssub_C"/>
</dbReference>
<proteinExistence type="inferred from homology"/>
<gene>
    <name evidence="13" type="primary">ggt</name>
    <name evidence="13" type="ORF">F1720_05725</name>
    <name evidence="14" type="ORF">SAMN04490181_1314</name>
</gene>
<dbReference type="RefSeq" id="WP_090290906.1">
    <property type="nucleotide sequence ID" value="NZ_BMNU01000004.1"/>
</dbReference>
<dbReference type="OrthoDB" id="5297205at2"/>
<dbReference type="EC" id="2.3.2.2" evidence="11"/>
<evidence type="ECO:0000256" key="10">
    <source>
        <dbReference type="PIRSR" id="PIRSR600101-2"/>
    </source>
</evidence>
<dbReference type="InterPro" id="IPR043138">
    <property type="entry name" value="GGT_lsub"/>
</dbReference>
<feature type="active site" description="Nucleophile" evidence="9">
    <location>
        <position position="375"/>
    </location>
</feature>
<dbReference type="Proteomes" id="UP000325296">
    <property type="component" value="Unassembled WGS sequence"/>
</dbReference>
<evidence type="ECO:0000313" key="15">
    <source>
        <dbReference type="Proteomes" id="UP000199620"/>
    </source>
</evidence>
<evidence type="ECO:0000256" key="6">
    <source>
        <dbReference type="ARBA" id="ARBA00023145"/>
    </source>
</evidence>
<dbReference type="Proteomes" id="UP000199620">
    <property type="component" value="Chromosome I"/>
</dbReference>
<feature type="chain" id="PRO_5022982778" description="Glutathione hydrolase proenzyme" evidence="12">
    <location>
        <begin position="25"/>
        <end position="574"/>
    </location>
</feature>
<keyword evidence="12" id="KW-0732">Signal</keyword>
<dbReference type="GO" id="GO:0103068">
    <property type="term" value="F:leukotriene C4 gamma-glutamyl transferase activity"/>
    <property type="evidence" value="ECO:0007669"/>
    <property type="project" value="UniProtKB-EC"/>
</dbReference>
<dbReference type="InterPro" id="IPR051792">
    <property type="entry name" value="GGT_bact"/>
</dbReference>
<dbReference type="PANTHER" id="PTHR43199:SF1">
    <property type="entry name" value="GLUTATHIONE HYDROLASE PROENZYME"/>
    <property type="match status" value="1"/>
</dbReference>
<evidence type="ECO:0000256" key="11">
    <source>
        <dbReference type="RuleBase" id="RU368036"/>
    </source>
</evidence>
<feature type="binding site" evidence="10">
    <location>
        <position position="417"/>
    </location>
    <ligand>
        <name>L-glutamate</name>
        <dbReference type="ChEBI" id="CHEBI:29985"/>
    </ligand>
</feature>
<evidence type="ECO:0000256" key="9">
    <source>
        <dbReference type="PIRSR" id="PIRSR600101-1"/>
    </source>
</evidence>
<comment type="similarity">
    <text evidence="3 11">Belongs to the gamma-glutamyltransferase family.</text>
</comment>
<feature type="signal peptide" evidence="12">
    <location>
        <begin position="1"/>
        <end position="24"/>
    </location>
</feature>
<comment type="catalytic activity">
    <reaction evidence="8 11">
        <text>an N-terminal (5-L-glutamyl)-[peptide] + an alpha-amino acid = 5-L-glutamyl amino acid + an N-terminal L-alpha-aminoacyl-[peptide]</text>
        <dbReference type="Rhea" id="RHEA:23904"/>
        <dbReference type="Rhea" id="RHEA-COMP:9780"/>
        <dbReference type="Rhea" id="RHEA-COMP:9795"/>
        <dbReference type="ChEBI" id="CHEBI:77644"/>
        <dbReference type="ChEBI" id="CHEBI:78597"/>
        <dbReference type="ChEBI" id="CHEBI:78599"/>
        <dbReference type="ChEBI" id="CHEBI:78608"/>
        <dbReference type="EC" id="2.3.2.2"/>
    </reaction>
</comment>
<comment type="catalytic activity">
    <reaction evidence="1 11">
        <text>an S-substituted glutathione + H2O = an S-substituted L-cysteinylglycine + L-glutamate</text>
        <dbReference type="Rhea" id="RHEA:59468"/>
        <dbReference type="ChEBI" id="CHEBI:15377"/>
        <dbReference type="ChEBI" id="CHEBI:29985"/>
        <dbReference type="ChEBI" id="CHEBI:90779"/>
        <dbReference type="ChEBI" id="CHEBI:143103"/>
        <dbReference type="EC" id="3.4.19.13"/>
    </reaction>
</comment>
<dbReference type="PRINTS" id="PR01210">
    <property type="entry name" value="GGTRANSPTASE"/>
</dbReference>
<sequence length="574" mass="60959">MNYQPFTRTLIATALVLTFSGVQAASQAPVAGENGMVVTAQHLATHVGVDVLKAGGNAVDAAVAVGYALAVVYPAAGNLGGGGFMTVQLADGRKTFLDFREKAPLAATANMYLDKDGNVVPGLSAKGHLAVGVPGTVSGMELALSKYGTLKRAQVIAPAIKLAENGFALDQGDIDMLHSATEEFKKDQDLRGIFLNKGEPLQVGQKLVQKDLARTLREISAKGTDGFYKGWVAKAIVDSSQAGKGIIAQADLDKYQTRELAPIECDYRGYHVVSAPPPSSGGLVICQIMNILEGYPMAELGYGSAQGTHYQIEAMRHAYVDRNSYLGDPDFVQNPVEHLLDKNYAAKLRAAIEPQKAGDSMAIKPGVAPHEGSNTTHYSIVDKWGNAVSVTYTLNDWFGAGVMASKTGVILNDEMDDFTVKVGVPNMYGLVQGEANAIAPGKAPLSSMSPTIVTKDGKAVMVIGTPGGSRIITATLLTILNVIDYKMNIQEAVNAPRFHQQWMPDSTNLETFALSPDTQKILESWGHKFAGPQDANHLAAILVGAPSLDGKPVGNNRFYGANDPRRNTGLSLGY</sequence>
<feature type="binding site" evidence="10">
    <location>
        <begin position="393"/>
        <end position="395"/>
    </location>
    <ligand>
        <name>L-glutamate</name>
        <dbReference type="ChEBI" id="CHEBI:29985"/>
    </ligand>
</feature>